<evidence type="ECO:0000313" key="2">
    <source>
        <dbReference type="Proteomes" id="UP000887565"/>
    </source>
</evidence>
<keyword evidence="2" id="KW-1185">Reference proteome</keyword>
<feature type="transmembrane region" description="Helical" evidence="1">
    <location>
        <begin position="26"/>
        <end position="42"/>
    </location>
</feature>
<keyword evidence="1" id="KW-0812">Transmembrane</keyword>
<organism evidence="2 3">
    <name type="scientific">Romanomermis culicivorax</name>
    <name type="common">Nematode worm</name>
    <dbReference type="NCBI Taxonomy" id="13658"/>
    <lineage>
        <taxon>Eukaryota</taxon>
        <taxon>Metazoa</taxon>
        <taxon>Ecdysozoa</taxon>
        <taxon>Nematoda</taxon>
        <taxon>Enoplea</taxon>
        <taxon>Dorylaimia</taxon>
        <taxon>Mermithida</taxon>
        <taxon>Mermithoidea</taxon>
        <taxon>Mermithidae</taxon>
        <taxon>Romanomermis</taxon>
    </lineage>
</organism>
<sequence>MNKANFRIENQRIAEKNFSKKKRNKVSTSVFVLLVNFVHLVLQKSNTFQFPASAFGGRGAVSFPLTLQFQSIVNWPKESIRFVIARSVLKFRRKSQKHNA</sequence>
<accession>A0A915IAN9</accession>
<dbReference type="Proteomes" id="UP000887565">
    <property type="component" value="Unplaced"/>
</dbReference>
<protein>
    <submittedName>
        <fullName evidence="3">Uncharacterized protein</fullName>
    </submittedName>
</protein>
<evidence type="ECO:0000256" key="1">
    <source>
        <dbReference type="SAM" id="Phobius"/>
    </source>
</evidence>
<keyword evidence="1" id="KW-1133">Transmembrane helix</keyword>
<dbReference type="AlphaFoldDB" id="A0A915IAN9"/>
<proteinExistence type="predicted"/>
<name>A0A915IAN9_ROMCU</name>
<evidence type="ECO:0000313" key="3">
    <source>
        <dbReference type="WBParaSite" id="nRc.2.0.1.t11240-RA"/>
    </source>
</evidence>
<dbReference type="WBParaSite" id="nRc.2.0.1.t11240-RA">
    <property type="protein sequence ID" value="nRc.2.0.1.t11240-RA"/>
    <property type="gene ID" value="nRc.2.0.1.g11240"/>
</dbReference>
<reference evidence="3" key="1">
    <citation type="submission" date="2022-11" db="UniProtKB">
        <authorList>
            <consortium name="WormBaseParasite"/>
        </authorList>
    </citation>
    <scope>IDENTIFICATION</scope>
</reference>
<keyword evidence="1" id="KW-0472">Membrane</keyword>